<dbReference type="Proteomes" id="UP001623330">
    <property type="component" value="Unassembled WGS sequence"/>
</dbReference>
<feature type="signal peptide" evidence="2">
    <location>
        <begin position="1"/>
        <end position="20"/>
    </location>
</feature>
<protein>
    <submittedName>
        <fullName evidence="3">Some similarities with uniprot</fullName>
    </submittedName>
</protein>
<organism evidence="3 4">
    <name type="scientific">Nakaseomyces bracarensis</name>
    <dbReference type="NCBI Taxonomy" id="273131"/>
    <lineage>
        <taxon>Eukaryota</taxon>
        <taxon>Fungi</taxon>
        <taxon>Dikarya</taxon>
        <taxon>Ascomycota</taxon>
        <taxon>Saccharomycotina</taxon>
        <taxon>Saccharomycetes</taxon>
        <taxon>Saccharomycetales</taxon>
        <taxon>Saccharomycetaceae</taxon>
        <taxon>Nakaseomyces</taxon>
    </lineage>
</organism>
<keyword evidence="2" id="KW-0732">Signal</keyword>
<accession>A0ABR4NNH3</accession>
<keyword evidence="4" id="KW-1185">Reference proteome</keyword>
<name>A0ABR4NNH3_9SACH</name>
<feature type="compositionally biased region" description="Low complexity" evidence="1">
    <location>
        <begin position="800"/>
        <end position="814"/>
    </location>
</feature>
<dbReference type="Pfam" id="PF20646">
    <property type="entry name" value="Hpf1_C"/>
    <property type="match status" value="8"/>
</dbReference>
<sequence>MTSKSFRNLLLLLQLSLVLSENISSNKALNGDKTSNGNVITHRMEDDGTLMKQAVKEENLAPSPTTVKIDLGNNVTEYEIISYWLTTNDNGSTYTAKNSIVYSPPTMETFISTNMDEIYVENDVISYFITTDEQGEIITDSVVHTSTVETIHITYQQVQPNNVTLYEWVIYERATYWNGNLFWSVMTEGLFLSPTLKTIVSTNSDEGYIEKDVISYSLNTIAESDFVKESIILMSREKLDTAVPYTSLGPAPPNTTKTVDLGNNVTEYVVISYWVTTDSYGGFVTASNSSVYSPPAVTTTDRTNTEEAYVETDVISYFITTDGKGEIVTESVVVKSRQKIDSAAAHTSLGPAPPNTTKTVDLGNNVTEYVVISYWVTTDSYGGFVTASNSSVYSPPAVTTTDRTNTEEAYVETDVISYFITTDGKGEIVTESVVVKSRQKIDSAAARTSLGPAPPNTTKTVDLGNNVTEYVVISYWVTTDSYGGFVTASNSSVYSPPAVTTTDRTNTEEAYVETDVISYFITTDGKGEIVTDSAEEHFRVKLDTKGVFQSFQLDSSSIDKIGSSGRSAIVSFATSSGNTNDNPNVETHSDSIIVNDSVQFVTTTDSDGKPVVIGTSETIESNNCGNSCGNPGYSTSSIDNVKDDYTNTITDSDGSVEVVHHGTTTNLAGNIIITTVTELPASTIEDTAYVSDGETIHKEVIISLYTDSDGTIATSTWTKLYKTLAGANSVYLSSEQQSSTILSTTSSTNSVKSVIPANIPNSSGTVINKFSNQLTVITTNGQQLTAFVSDVTTQNANGNPTTPTKTVPTTPTSSGPIPFTSVTYGSHPTSQSIISPNIFSQQLHNAAISVDIGRLHFYLLSLFALLLL</sequence>
<dbReference type="EMBL" id="JBEVYD010000011">
    <property type="protein sequence ID" value="KAL3229486.1"/>
    <property type="molecule type" value="Genomic_DNA"/>
</dbReference>
<dbReference type="InterPro" id="IPR049451">
    <property type="entry name" value="AWP2-like_YTTT_rpt"/>
</dbReference>
<evidence type="ECO:0000256" key="1">
    <source>
        <dbReference type="SAM" id="MobiDB-lite"/>
    </source>
</evidence>
<evidence type="ECO:0000313" key="3">
    <source>
        <dbReference type="EMBL" id="KAL3229486.1"/>
    </source>
</evidence>
<feature type="region of interest" description="Disordered" evidence="1">
    <location>
        <begin position="794"/>
        <end position="814"/>
    </location>
</feature>
<feature type="chain" id="PRO_5045517178" evidence="2">
    <location>
        <begin position="21"/>
        <end position="868"/>
    </location>
</feature>
<proteinExistence type="predicted"/>
<evidence type="ECO:0000256" key="2">
    <source>
        <dbReference type="SAM" id="SignalP"/>
    </source>
</evidence>
<evidence type="ECO:0000313" key="4">
    <source>
        <dbReference type="Proteomes" id="UP001623330"/>
    </source>
</evidence>
<reference evidence="3 4" key="1">
    <citation type="submission" date="2024-05" db="EMBL/GenBank/DDBJ databases">
        <title>Long read based assembly of the Candida bracarensis genome reveals expanded adhesin content.</title>
        <authorList>
            <person name="Marcet-Houben M."/>
            <person name="Ksiezopolska E."/>
            <person name="Gabaldon T."/>
        </authorList>
    </citation>
    <scope>NUCLEOTIDE SEQUENCE [LARGE SCALE GENOMIC DNA]</scope>
    <source>
        <strain evidence="3 4">CBM6</strain>
    </source>
</reference>
<gene>
    <name evidence="3" type="ORF">RNJ44_01622</name>
</gene>
<comment type="caution">
    <text evidence="3">The sequence shown here is derived from an EMBL/GenBank/DDBJ whole genome shotgun (WGS) entry which is preliminary data.</text>
</comment>